<feature type="transmembrane region" description="Helical" evidence="7">
    <location>
        <begin position="324"/>
        <end position="354"/>
    </location>
</feature>
<comment type="caution">
    <text evidence="9">The sequence shown here is derived from an EMBL/GenBank/DDBJ whole genome shotgun (WGS) entry which is preliminary data.</text>
</comment>
<feature type="transmembrane region" description="Helical" evidence="7">
    <location>
        <begin position="99"/>
        <end position="123"/>
    </location>
</feature>
<evidence type="ECO:0000256" key="5">
    <source>
        <dbReference type="ARBA" id="ARBA00022989"/>
    </source>
</evidence>
<dbReference type="PANTHER" id="PTHR33362">
    <property type="entry name" value="SIALIC ACID TRAP TRANSPORTER PERMEASE PROTEIN SIAT-RELATED"/>
    <property type="match status" value="1"/>
</dbReference>
<evidence type="ECO:0000256" key="3">
    <source>
        <dbReference type="ARBA" id="ARBA00022519"/>
    </source>
</evidence>
<feature type="transmembrane region" description="Helical" evidence="7">
    <location>
        <begin position="223"/>
        <end position="246"/>
    </location>
</feature>
<feature type="transmembrane region" description="Helical" evidence="7">
    <location>
        <begin position="32"/>
        <end position="54"/>
    </location>
</feature>
<evidence type="ECO:0000256" key="6">
    <source>
        <dbReference type="ARBA" id="ARBA00023136"/>
    </source>
</evidence>
<feature type="transmembrane region" description="Helical" evidence="7">
    <location>
        <begin position="407"/>
        <end position="432"/>
    </location>
</feature>
<dbReference type="InterPro" id="IPR004681">
    <property type="entry name" value="TRAP_DctM"/>
</dbReference>
<dbReference type="GO" id="GO:0022857">
    <property type="term" value="F:transmembrane transporter activity"/>
    <property type="evidence" value="ECO:0007669"/>
    <property type="project" value="TreeGrafter"/>
</dbReference>
<accession>A0A1Y3PHH9</accession>
<feature type="transmembrane region" description="Helical" evidence="7">
    <location>
        <begin position="61"/>
        <end position="79"/>
    </location>
</feature>
<dbReference type="InterPro" id="IPR010656">
    <property type="entry name" value="DctM"/>
</dbReference>
<feature type="domain" description="TRAP C4-dicarboxylate transport system permease DctM subunit" evidence="8">
    <location>
        <begin position="12"/>
        <end position="428"/>
    </location>
</feature>
<comment type="subcellular location">
    <subcellularLocation>
        <location evidence="1">Cell inner membrane</location>
        <topology evidence="1">Multi-pass membrane protein</topology>
    </subcellularLocation>
</comment>
<dbReference type="Proteomes" id="UP000196475">
    <property type="component" value="Unassembled WGS sequence"/>
</dbReference>
<evidence type="ECO:0000256" key="7">
    <source>
        <dbReference type="SAM" id="Phobius"/>
    </source>
</evidence>
<dbReference type="EMBL" id="LZRT01000085">
    <property type="protein sequence ID" value="OUM86835.1"/>
    <property type="molecule type" value="Genomic_DNA"/>
</dbReference>
<keyword evidence="6 7" id="KW-0472">Membrane</keyword>
<organism evidence="9 10">
    <name type="scientific">Bacillus thermozeamaize</name>
    <dbReference type="NCBI Taxonomy" id="230954"/>
    <lineage>
        <taxon>Bacteria</taxon>
        <taxon>Bacillati</taxon>
        <taxon>Bacillota</taxon>
        <taxon>Bacilli</taxon>
        <taxon>Bacillales</taxon>
        <taxon>Bacillaceae</taxon>
        <taxon>Bacillus</taxon>
    </lineage>
</organism>
<feature type="transmembrane region" description="Helical" evidence="7">
    <location>
        <begin position="282"/>
        <end position="304"/>
    </location>
</feature>
<dbReference type="GO" id="GO:0005886">
    <property type="term" value="C:plasma membrane"/>
    <property type="evidence" value="ECO:0007669"/>
    <property type="project" value="UniProtKB-SubCell"/>
</dbReference>
<keyword evidence="4 7" id="KW-0812">Transmembrane</keyword>
<evidence type="ECO:0000256" key="1">
    <source>
        <dbReference type="ARBA" id="ARBA00004429"/>
    </source>
</evidence>
<feature type="transmembrane region" description="Helical" evidence="7">
    <location>
        <begin position="366"/>
        <end position="387"/>
    </location>
</feature>
<evidence type="ECO:0000256" key="2">
    <source>
        <dbReference type="ARBA" id="ARBA00022475"/>
    </source>
</evidence>
<proteinExistence type="predicted"/>
<keyword evidence="3" id="KW-0997">Cell inner membrane</keyword>
<dbReference type="PIRSF" id="PIRSF006066">
    <property type="entry name" value="HI0050"/>
    <property type="match status" value="1"/>
</dbReference>
<dbReference type="AlphaFoldDB" id="A0A1Y3PHH9"/>
<evidence type="ECO:0000259" key="8">
    <source>
        <dbReference type="Pfam" id="PF06808"/>
    </source>
</evidence>
<reference evidence="10" key="1">
    <citation type="submission" date="2016-06" db="EMBL/GenBank/DDBJ databases">
        <authorList>
            <person name="Nascimento L."/>
            <person name="Pereira R.V."/>
            <person name="Martins L.F."/>
            <person name="Quaggio R.B."/>
            <person name="Silva A.M."/>
            <person name="Setubal J.C."/>
        </authorList>
    </citation>
    <scope>NUCLEOTIDE SEQUENCE [LARGE SCALE GENOMIC DNA]</scope>
</reference>
<evidence type="ECO:0000256" key="4">
    <source>
        <dbReference type="ARBA" id="ARBA00022692"/>
    </source>
</evidence>
<sequence length="438" mass="47341">MTEAWMIALIMFGSLLLFLALGVPIAFTMGGLSLIIGFLYWGGLPSVEAFVLGSFGKVTEFTLTALPLYIFMAAILQYSDLADDMYEAVYRWLGGIRGGLAAGTTFISSIFAAMVGIATVATATLGMTARPSMIKRGYDEKMTLGVIMAGGALGILIPPSIIMIIYATEANVSAGAMFIGGILPGILAAVIFILYVLILCFLKPEKGPALRKEERYTLKEKIASLKSVILPLFVIVLVLGSIYLGVATPTEAAAVGVVGALISAAIKRKLSLDNFKKMIEMTVRINAMVFWIIIGAVAYSRIVTVTGVGEWFASLITGLEINRWVILIGMQLIFFILGMLVDPAGIILMTGPLFLPVVTELGFDPVWYGVMFVINMCMAYMTPPFGFNLFVMRGVAPEVPIGTIYASVWPFVGLYILVLALVMIFPQLVLWLPSLMLK</sequence>
<dbReference type="Pfam" id="PF06808">
    <property type="entry name" value="DctM"/>
    <property type="match status" value="1"/>
</dbReference>
<dbReference type="NCBIfam" id="TIGR00786">
    <property type="entry name" value="dctM"/>
    <property type="match status" value="1"/>
</dbReference>
<evidence type="ECO:0000313" key="9">
    <source>
        <dbReference type="EMBL" id="OUM86835.1"/>
    </source>
</evidence>
<name>A0A1Y3PHH9_9BACI</name>
<keyword evidence="5 7" id="KW-1133">Transmembrane helix</keyword>
<evidence type="ECO:0000313" key="10">
    <source>
        <dbReference type="Proteomes" id="UP000196475"/>
    </source>
</evidence>
<dbReference type="PANTHER" id="PTHR33362:SF7">
    <property type="entry name" value="SLL1103 PROTEIN"/>
    <property type="match status" value="1"/>
</dbReference>
<feature type="transmembrane region" description="Helical" evidence="7">
    <location>
        <begin position="144"/>
        <end position="166"/>
    </location>
</feature>
<keyword evidence="2" id="KW-1003">Cell membrane</keyword>
<feature type="transmembrane region" description="Helical" evidence="7">
    <location>
        <begin position="252"/>
        <end position="270"/>
    </location>
</feature>
<protein>
    <recommendedName>
        <fullName evidence="8">TRAP C4-dicarboxylate transport system permease DctM subunit domain-containing protein</fullName>
    </recommendedName>
</protein>
<gene>
    <name evidence="9" type="ORF">BAA01_15505</name>
</gene>
<feature type="transmembrane region" description="Helical" evidence="7">
    <location>
        <begin position="178"/>
        <end position="202"/>
    </location>
</feature>